<sequence>MVLAAADDLVLLHIGLPPHDPFSASRIIECYIYQAAAGTPTLRLLTIPCNHFQTGILRLRGRDDGEFLVAAIESVVGTNGGAEYDLHLFDSRTWTWTTRLMRVDKPERYALSVFRPTKVLTIGGERGSMAWVDLWQGILICDLFALADDAMLRYIPLPPSPSTAPEGSPSNVRDIAVVQGRIKFFEMRFRVKQRTITSTTTLVTKYMKATAWETTDPWQNWRRDCGLDIFKVPVDKAHPELPPRLHDIGKLHGEHPALSLHEEDVVYIMAKAEGSDQRAWMLAIDVRNKTLREVPAFDADRGRVYNSPYIQSGMSSYLRIQSSARNTQSNAEKDRRH</sequence>
<protein>
    <submittedName>
        <fullName evidence="1">Uncharacterized protein</fullName>
    </submittedName>
</protein>
<accession>A0ACD5XZD4</accession>
<evidence type="ECO:0000313" key="2">
    <source>
        <dbReference type="Proteomes" id="UP001732700"/>
    </source>
</evidence>
<evidence type="ECO:0000313" key="1">
    <source>
        <dbReference type="EnsemblPlants" id="AVESA.00010b.r2.5CG0877650.1.CDS"/>
    </source>
</evidence>
<keyword evidence="2" id="KW-1185">Reference proteome</keyword>
<dbReference type="EnsemblPlants" id="AVESA.00010b.r2.5CG0877650.1">
    <property type="protein sequence ID" value="AVESA.00010b.r2.5CG0877650.1.CDS"/>
    <property type="gene ID" value="AVESA.00010b.r2.5CG0877650"/>
</dbReference>
<reference evidence="1" key="1">
    <citation type="submission" date="2021-05" db="EMBL/GenBank/DDBJ databases">
        <authorList>
            <person name="Scholz U."/>
            <person name="Mascher M."/>
            <person name="Fiebig A."/>
        </authorList>
    </citation>
    <scope>NUCLEOTIDE SEQUENCE [LARGE SCALE GENOMIC DNA]</scope>
</reference>
<name>A0ACD5XZD4_AVESA</name>
<reference evidence="1" key="2">
    <citation type="submission" date="2025-09" db="UniProtKB">
        <authorList>
            <consortium name="EnsemblPlants"/>
        </authorList>
    </citation>
    <scope>IDENTIFICATION</scope>
</reference>
<organism evidence="1 2">
    <name type="scientific">Avena sativa</name>
    <name type="common">Oat</name>
    <dbReference type="NCBI Taxonomy" id="4498"/>
    <lineage>
        <taxon>Eukaryota</taxon>
        <taxon>Viridiplantae</taxon>
        <taxon>Streptophyta</taxon>
        <taxon>Embryophyta</taxon>
        <taxon>Tracheophyta</taxon>
        <taxon>Spermatophyta</taxon>
        <taxon>Magnoliopsida</taxon>
        <taxon>Liliopsida</taxon>
        <taxon>Poales</taxon>
        <taxon>Poaceae</taxon>
        <taxon>BOP clade</taxon>
        <taxon>Pooideae</taxon>
        <taxon>Poodae</taxon>
        <taxon>Poeae</taxon>
        <taxon>Poeae Chloroplast Group 1 (Aveneae type)</taxon>
        <taxon>Aveninae</taxon>
        <taxon>Avena</taxon>
    </lineage>
</organism>
<proteinExistence type="predicted"/>
<dbReference type="Proteomes" id="UP001732700">
    <property type="component" value="Chromosome 5C"/>
</dbReference>